<organism evidence="3 4">
    <name type="scientific">Heterodera schachtii</name>
    <name type="common">Sugarbeet cyst nematode worm</name>
    <name type="synonym">Tylenchus schachtii</name>
    <dbReference type="NCBI Taxonomy" id="97005"/>
    <lineage>
        <taxon>Eukaryota</taxon>
        <taxon>Metazoa</taxon>
        <taxon>Ecdysozoa</taxon>
        <taxon>Nematoda</taxon>
        <taxon>Chromadorea</taxon>
        <taxon>Rhabditida</taxon>
        <taxon>Tylenchina</taxon>
        <taxon>Tylenchomorpha</taxon>
        <taxon>Tylenchoidea</taxon>
        <taxon>Heteroderidae</taxon>
        <taxon>Heteroderinae</taxon>
        <taxon>Heterodera</taxon>
    </lineage>
</organism>
<evidence type="ECO:0000313" key="4">
    <source>
        <dbReference type="Proteomes" id="UP001620645"/>
    </source>
</evidence>
<dbReference type="CDD" id="cd02620">
    <property type="entry name" value="Peptidase_C1A_CathepsinB"/>
    <property type="match status" value="1"/>
</dbReference>
<evidence type="ECO:0000313" key="3">
    <source>
        <dbReference type="EMBL" id="KAL3067879.1"/>
    </source>
</evidence>
<dbReference type="InterPro" id="IPR038765">
    <property type="entry name" value="Papain-like_cys_pep_sf"/>
</dbReference>
<accession>A0ABD2HMV2</accession>
<proteinExistence type="inferred from homology"/>
<dbReference type="PRINTS" id="PR00705">
    <property type="entry name" value="PAPAIN"/>
</dbReference>
<dbReference type="Gene3D" id="3.90.70.10">
    <property type="entry name" value="Cysteine proteinases"/>
    <property type="match status" value="1"/>
</dbReference>
<dbReference type="PANTHER" id="PTHR12411">
    <property type="entry name" value="CYSTEINE PROTEASE FAMILY C1-RELATED"/>
    <property type="match status" value="1"/>
</dbReference>
<dbReference type="Pfam" id="PF00112">
    <property type="entry name" value="Peptidase_C1"/>
    <property type="match status" value="1"/>
</dbReference>
<comment type="caution">
    <text evidence="3">The sequence shown here is derived from an EMBL/GenBank/DDBJ whole genome shotgun (WGS) entry which is preliminary data.</text>
</comment>
<dbReference type="InterPro" id="IPR013128">
    <property type="entry name" value="Peptidase_C1A"/>
</dbReference>
<evidence type="ECO:0000256" key="1">
    <source>
        <dbReference type="ARBA" id="ARBA00008455"/>
    </source>
</evidence>
<reference evidence="3 4" key="1">
    <citation type="submission" date="2024-10" db="EMBL/GenBank/DDBJ databases">
        <authorList>
            <person name="Kim D."/>
        </authorList>
    </citation>
    <scope>NUCLEOTIDE SEQUENCE [LARGE SCALE GENOMIC DNA]</scope>
    <source>
        <strain evidence="3">Taebaek</strain>
    </source>
</reference>
<dbReference type="EMBL" id="JBICCN010000457">
    <property type="protein sequence ID" value="KAL3067879.1"/>
    <property type="molecule type" value="Genomic_DNA"/>
</dbReference>
<evidence type="ECO:0000259" key="2">
    <source>
        <dbReference type="SMART" id="SM00645"/>
    </source>
</evidence>
<dbReference type="InterPro" id="IPR000668">
    <property type="entry name" value="Peptidase_C1A_C"/>
</dbReference>
<gene>
    <name evidence="3" type="ORF">niasHS_016468</name>
</gene>
<dbReference type="Proteomes" id="UP001620645">
    <property type="component" value="Unassembled WGS sequence"/>
</dbReference>
<name>A0ABD2HMV2_HETSC</name>
<dbReference type="PROSITE" id="PS00639">
    <property type="entry name" value="THIOL_PROTEASE_HIS"/>
    <property type="match status" value="1"/>
</dbReference>
<dbReference type="AlphaFoldDB" id="A0ABD2HMV2"/>
<comment type="similarity">
    <text evidence="1">Belongs to the peptidase C1 family.</text>
</comment>
<protein>
    <recommendedName>
        <fullName evidence="2">Peptidase C1A papain C-terminal domain-containing protein</fullName>
    </recommendedName>
</protein>
<feature type="domain" description="Peptidase C1A papain C-terminal" evidence="2">
    <location>
        <begin position="104"/>
        <end position="359"/>
    </location>
</feature>
<dbReference type="InterPro" id="IPR025660">
    <property type="entry name" value="Pept_his_AS"/>
</dbReference>
<keyword evidence="4" id="KW-1185">Reference proteome</keyword>
<dbReference type="SUPFAM" id="SSF54001">
    <property type="entry name" value="Cysteine proteinases"/>
    <property type="match status" value="1"/>
</dbReference>
<sequence>MLLHHAVKFKQYLFPFAIVAFCVGYATAQGQSVTIALARKFVADLSVKTHGLWTPVFNTRFAVMDPKAKRRMTGLRGTKPPRAVPVSAFLGNTRRHRLGARCSNHVEFDVRTKWPSCADIVNKVQDQTTCASCWAVATASAFTDRYCIEHAKHGQSISAHTPSNHFSSLDLLACSPGSYGCNGGFPDQAWRWIKYHGVTTGTDYTTFGGCKPYPFPPHSKQSYNTPGCARQCTNSRWTKSYNADKKYASWVGELGGRGIVSAIKNELRHNGTVVAAMDIYDDFFYYSSGVYRRTSNNYIGGHAIRLIGWGTRTCTDGTSQDYWLAVNSWNTNWGENGLFQIARGTNDCRIETMGIWFGTPRL</sequence>
<dbReference type="SMART" id="SM00645">
    <property type="entry name" value="Pept_C1"/>
    <property type="match status" value="1"/>
</dbReference>